<comment type="caution">
    <text evidence="4">The sequence shown here is derived from an EMBL/GenBank/DDBJ whole genome shotgun (WGS) entry which is preliminary data.</text>
</comment>
<keyword evidence="5" id="KW-1185">Reference proteome</keyword>
<dbReference type="InterPro" id="IPR036188">
    <property type="entry name" value="FAD/NAD-bd_sf"/>
</dbReference>
<protein>
    <submittedName>
        <fullName evidence="4">Monooxygenase</fullName>
    </submittedName>
</protein>
<dbReference type="RefSeq" id="WP_111499527.1">
    <property type="nucleotide sequence ID" value="NZ_QKYN01000020.1"/>
</dbReference>
<organism evidence="4 5">
    <name type="scientific">Streptacidiphilus pinicola</name>
    <dbReference type="NCBI Taxonomy" id="2219663"/>
    <lineage>
        <taxon>Bacteria</taxon>
        <taxon>Bacillati</taxon>
        <taxon>Actinomycetota</taxon>
        <taxon>Actinomycetes</taxon>
        <taxon>Kitasatosporales</taxon>
        <taxon>Streptomycetaceae</taxon>
        <taxon>Streptacidiphilus</taxon>
    </lineage>
</organism>
<dbReference type="GO" id="GO:0071949">
    <property type="term" value="F:FAD binding"/>
    <property type="evidence" value="ECO:0007669"/>
    <property type="project" value="InterPro"/>
</dbReference>
<feature type="domain" description="FAD-binding" evidence="3">
    <location>
        <begin position="13"/>
        <end position="346"/>
    </location>
</feature>
<proteinExistence type="inferred from homology"/>
<dbReference type="OrthoDB" id="9790035at2"/>
<evidence type="ECO:0000313" key="4">
    <source>
        <dbReference type="EMBL" id="RAG86833.1"/>
    </source>
</evidence>
<gene>
    <name evidence="4" type="ORF">DN069_04690</name>
</gene>
<dbReference type="Pfam" id="PF01494">
    <property type="entry name" value="FAD_binding_3"/>
    <property type="match status" value="1"/>
</dbReference>
<evidence type="ECO:0000256" key="1">
    <source>
        <dbReference type="ARBA" id="ARBA00023002"/>
    </source>
</evidence>
<comment type="similarity">
    <text evidence="2">Belongs to the flavin-dependent halogenase family. Bacterial tryptophan halogenase subfamily.</text>
</comment>
<keyword evidence="4" id="KW-0503">Monooxygenase</keyword>
<dbReference type="InterPro" id="IPR002938">
    <property type="entry name" value="FAD-bd"/>
</dbReference>
<evidence type="ECO:0000259" key="3">
    <source>
        <dbReference type="Pfam" id="PF01494"/>
    </source>
</evidence>
<evidence type="ECO:0000313" key="5">
    <source>
        <dbReference type="Proteomes" id="UP000248889"/>
    </source>
</evidence>
<dbReference type="EMBL" id="QKYN01000020">
    <property type="protein sequence ID" value="RAG86833.1"/>
    <property type="molecule type" value="Genomic_DNA"/>
</dbReference>
<dbReference type="PANTHER" id="PTHR43747">
    <property type="entry name" value="FAD-BINDING PROTEIN"/>
    <property type="match status" value="1"/>
</dbReference>
<dbReference type="GO" id="GO:0004497">
    <property type="term" value="F:monooxygenase activity"/>
    <property type="evidence" value="ECO:0007669"/>
    <property type="project" value="UniProtKB-KW"/>
</dbReference>
<evidence type="ECO:0000256" key="2">
    <source>
        <dbReference type="ARBA" id="ARBA00038396"/>
    </source>
</evidence>
<reference evidence="4 5" key="1">
    <citation type="submission" date="2018-06" db="EMBL/GenBank/DDBJ databases">
        <title>Streptacidiphilus pinicola sp. nov., isolated from pine grove soil.</title>
        <authorList>
            <person name="Roh S.G."/>
            <person name="Park S."/>
            <person name="Kim M.-K."/>
            <person name="Yun B.-R."/>
            <person name="Park J."/>
            <person name="Kim M.J."/>
            <person name="Kim Y.S."/>
            <person name="Kim S.B."/>
        </authorList>
    </citation>
    <scope>NUCLEOTIDE SEQUENCE [LARGE SCALE GENOMIC DNA]</scope>
    <source>
        <strain evidence="4 5">MMS16-CNU450</strain>
    </source>
</reference>
<sequence>MAAQGAGRRGRAVVVGGGFAGLVAARVLADRFDEVMVLEQDPVTAETGVHPHAPQGWHAHAVLAKGAEVLEGLFPGLRAELAEQGAPVYDYGERISFLLPTGYAPRARTGVLIQSFTRDLLERSIRRRVLTLRQVTSVAPVRCEELTLGPGRRVTGVRYRPIGGEGLVEVEADLVVDASGRSGRLDERLRAIGVHAPAPRVLDARITYTSVDFPRPEDLDVDVAYQMTFAPHIPRGGVLLGVERGRWTCSLFGYGEAVPPTDAGGYLDFAQSLDHPRLSEQLAERTGAEPVHRYTNVNSRWYQYHRSRDWPERLVALGDAVCVFNPVYGQGLTVAALEVDLLRRLLTERGDAARGDAARGLDGLARTFQRGVARLVLGPWTLSGNSDLMWDQGHRPVAARIAHAYNRRLFAVAIHDPAVWARFVRVVNMLASPATLFHPSVLAKVLRASAGRRASLAEAAAVTDTARTTSAEDVVRAAEPH</sequence>
<keyword evidence="1" id="KW-0560">Oxidoreductase</keyword>
<dbReference type="InterPro" id="IPR050816">
    <property type="entry name" value="Flavin-dep_Halogenase_NPB"/>
</dbReference>
<dbReference type="SUPFAM" id="SSF51905">
    <property type="entry name" value="FAD/NAD(P)-binding domain"/>
    <property type="match status" value="1"/>
</dbReference>
<accession>A0A2X0ITA5</accession>
<dbReference type="Proteomes" id="UP000248889">
    <property type="component" value="Unassembled WGS sequence"/>
</dbReference>
<dbReference type="AlphaFoldDB" id="A0A2X0ITA5"/>
<name>A0A2X0ITA5_9ACTN</name>
<dbReference type="PANTHER" id="PTHR43747:SF5">
    <property type="entry name" value="FAD-BINDING DOMAIN-CONTAINING PROTEIN"/>
    <property type="match status" value="1"/>
</dbReference>
<dbReference type="Gene3D" id="3.50.50.60">
    <property type="entry name" value="FAD/NAD(P)-binding domain"/>
    <property type="match status" value="1"/>
</dbReference>